<feature type="domain" description="Multidrug resistance protein MdtA-like C-terminal permuted SH3" evidence="7">
    <location>
        <begin position="279"/>
        <end position="340"/>
    </location>
</feature>
<evidence type="ECO:0000259" key="6">
    <source>
        <dbReference type="Pfam" id="PF25917"/>
    </source>
</evidence>
<evidence type="ECO:0000256" key="5">
    <source>
        <dbReference type="SAM" id="SignalP"/>
    </source>
</evidence>
<keyword evidence="3" id="KW-0813">Transport</keyword>
<evidence type="ECO:0000313" key="9">
    <source>
        <dbReference type="Proteomes" id="UP000015503"/>
    </source>
</evidence>
<dbReference type="SUPFAM" id="SSF50156">
    <property type="entry name" value="PDZ domain-like"/>
    <property type="match status" value="1"/>
</dbReference>
<dbReference type="Proteomes" id="UP000015503">
    <property type="component" value="Chromosome"/>
</dbReference>
<dbReference type="InterPro" id="IPR058627">
    <property type="entry name" value="MdtA-like_C"/>
</dbReference>
<evidence type="ECO:0000313" key="8">
    <source>
        <dbReference type="EMBL" id="BAN51302.1"/>
    </source>
</evidence>
<dbReference type="SUPFAM" id="SSF111369">
    <property type="entry name" value="HlyD-like secretion proteins"/>
    <property type="match status" value="1"/>
</dbReference>
<keyword evidence="5" id="KW-0732">Signal</keyword>
<dbReference type="RefSeq" id="WP_016495422.1">
    <property type="nucleotide sequence ID" value="NC_021499.1"/>
</dbReference>
<evidence type="ECO:0000259" key="7">
    <source>
        <dbReference type="Pfam" id="PF25967"/>
    </source>
</evidence>
<dbReference type="Pfam" id="PF25967">
    <property type="entry name" value="RND-MFP_C"/>
    <property type="match status" value="1"/>
</dbReference>
<dbReference type="Gene3D" id="2.40.30.170">
    <property type="match status" value="1"/>
</dbReference>
<sequence length="361" mass="39905">MKARLCCLLTALLLGACDSGSPPPQVVVRPVKLFTVADPAARKLRQLPAQLRASDEVLLSFRRGGHLQSLPVTEGMRVKTGQLLAEVDSEDQRLQLRDREASFNLARAQYQRFSTLSERQMTARAELDQRKAQRDSAEAALNLARQELSYTRLLAPFDGVVARVAVQNHQMLQPAQTVMVMQSAINLDVVFQLPENLAKQLRPDSKSGGYQPLVRLSSLPGREFPATFKEKATLPDPSTLAYWVTYTIPRPADLNLLPGMSANVTIDFAEFINEQAQFLVVPSEAVFTPDTSESDQPQVWVVVEKDGKLTLEGRKVEVGQLTEEGVQVRSGLQPGERIVAVGGTDLQAGQQVRPWVRERGL</sequence>
<dbReference type="GO" id="GO:0015562">
    <property type="term" value="F:efflux transmembrane transporter activity"/>
    <property type="evidence" value="ECO:0007669"/>
    <property type="project" value="TreeGrafter"/>
</dbReference>
<feature type="domain" description="Multidrug resistance protein MdtA-like barrel-sandwich hybrid" evidence="6">
    <location>
        <begin position="64"/>
        <end position="178"/>
    </location>
</feature>
<dbReference type="AlphaFoldDB" id="S6AKA4"/>
<dbReference type="Gene3D" id="1.10.287.470">
    <property type="entry name" value="Helix hairpin bin"/>
    <property type="match status" value="1"/>
</dbReference>
<feature type="signal peptide" evidence="5">
    <location>
        <begin position="1"/>
        <end position="16"/>
    </location>
</feature>
<dbReference type="GO" id="GO:1990281">
    <property type="term" value="C:efflux pump complex"/>
    <property type="evidence" value="ECO:0007669"/>
    <property type="project" value="TreeGrafter"/>
</dbReference>
<keyword evidence="9" id="KW-1185">Reference proteome</keyword>
<name>S6AKA4_METRE</name>
<dbReference type="Gene3D" id="2.40.50.100">
    <property type="match status" value="1"/>
</dbReference>
<organism evidence="8 9">
    <name type="scientific">Metapseudomonas resinovorans NBRC 106553</name>
    <dbReference type="NCBI Taxonomy" id="1245471"/>
    <lineage>
        <taxon>Bacteria</taxon>
        <taxon>Pseudomonadati</taxon>
        <taxon>Pseudomonadota</taxon>
        <taxon>Gammaproteobacteria</taxon>
        <taxon>Pseudomonadales</taxon>
        <taxon>Pseudomonadaceae</taxon>
        <taxon>Metapseudomonas</taxon>
    </lineage>
</organism>
<dbReference type="eggNOG" id="COG0845">
    <property type="taxonomic scope" value="Bacteria"/>
</dbReference>
<dbReference type="InterPro" id="IPR006143">
    <property type="entry name" value="RND_pump_MFP"/>
</dbReference>
<feature type="chain" id="PRO_5004536003" evidence="5">
    <location>
        <begin position="17"/>
        <end position="361"/>
    </location>
</feature>
<dbReference type="Pfam" id="PF25917">
    <property type="entry name" value="BSH_RND"/>
    <property type="match status" value="1"/>
</dbReference>
<comment type="similarity">
    <text evidence="2">Belongs to the membrane fusion protein (MFP) (TC 8.A.1) family.</text>
</comment>
<dbReference type="NCBIfam" id="TIGR01730">
    <property type="entry name" value="RND_mfp"/>
    <property type="match status" value="1"/>
</dbReference>
<evidence type="ECO:0000256" key="4">
    <source>
        <dbReference type="ARBA" id="ARBA00023054"/>
    </source>
</evidence>
<reference evidence="8 9" key="1">
    <citation type="journal article" date="2013" name="Genome Announc.">
        <title>Complete Genome Sequence of the Carbazole Degrader Pseudomonas resinovorans Strain CA10 (NBRC 106553).</title>
        <authorList>
            <person name="Shintani M."/>
            <person name="Hosoyama A."/>
            <person name="Ohji S."/>
            <person name="Tsuchikane K."/>
            <person name="Takarada H."/>
            <person name="Yamazoe A."/>
            <person name="Fujita N."/>
            <person name="Nojiri H."/>
        </authorList>
    </citation>
    <scope>NUCLEOTIDE SEQUENCE [LARGE SCALE GENOMIC DNA]</scope>
    <source>
        <strain evidence="8 9">NBRC 106553</strain>
    </source>
</reference>
<dbReference type="PANTHER" id="PTHR30469:SF20">
    <property type="entry name" value="EFFLUX RND TRANSPORTER PERIPLASMIC ADAPTOR SUBUNIT"/>
    <property type="match status" value="1"/>
</dbReference>
<dbReference type="PANTHER" id="PTHR30469">
    <property type="entry name" value="MULTIDRUG RESISTANCE PROTEIN MDTA"/>
    <property type="match status" value="1"/>
</dbReference>
<keyword evidence="4" id="KW-0175">Coiled coil</keyword>
<comment type="subcellular location">
    <subcellularLocation>
        <location evidence="1">Cell envelope</location>
    </subcellularLocation>
</comment>
<accession>S6AKA4</accession>
<dbReference type="EMBL" id="AP013068">
    <property type="protein sequence ID" value="BAN51302.1"/>
    <property type="molecule type" value="Genomic_DNA"/>
</dbReference>
<dbReference type="STRING" id="1245471.PCA10_55700"/>
<evidence type="ECO:0000256" key="2">
    <source>
        <dbReference type="ARBA" id="ARBA00009477"/>
    </source>
</evidence>
<dbReference type="HOGENOM" id="CLU_018816_1_0_6"/>
<gene>
    <name evidence="8" type="ORF">PCA10_55700</name>
</gene>
<proteinExistence type="inferred from homology"/>
<dbReference type="Gene3D" id="2.40.420.20">
    <property type="match status" value="1"/>
</dbReference>
<dbReference type="InterPro" id="IPR058625">
    <property type="entry name" value="MdtA-like_BSH"/>
</dbReference>
<dbReference type="PATRIC" id="fig|1245471.3.peg.5654"/>
<evidence type="ECO:0000256" key="1">
    <source>
        <dbReference type="ARBA" id="ARBA00004196"/>
    </source>
</evidence>
<protein>
    <submittedName>
        <fullName evidence="8">Putative RND-type efflux pump membrane fusion protein</fullName>
    </submittedName>
</protein>
<dbReference type="PROSITE" id="PS51257">
    <property type="entry name" value="PROKAR_LIPOPROTEIN"/>
    <property type="match status" value="1"/>
</dbReference>
<dbReference type="InterPro" id="IPR036034">
    <property type="entry name" value="PDZ_sf"/>
</dbReference>
<evidence type="ECO:0000256" key="3">
    <source>
        <dbReference type="ARBA" id="ARBA00022448"/>
    </source>
</evidence>
<dbReference type="KEGG" id="pre:PCA10_55700"/>